<dbReference type="RefSeq" id="WP_377068983.1">
    <property type="nucleotide sequence ID" value="NZ_JBHSJJ010000022.1"/>
</dbReference>
<feature type="signal peptide" evidence="1">
    <location>
        <begin position="1"/>
        <end position="25"/>
    </location>
</feature>
<proteinExistence type="predicted"/>
<accession>A0ABV9T7S5</accession>
<sequence length="195" mass="23064">MTKPRSASYLGLFLMVLFCASCTNFQRAISTQKLSTPEQPVDNFLILFVEYKDEIIRLDEEYYNKALKGKFNNLEHQRFRDHMADVAWDIYLPVRAFDYRIIFEGHRDYTFNDFQARLDQPNLNYVLLINMKNNDISGDVPIRNFQVYLFDKNQEQPIWTGFGYHTGRHLSIKANARRLLNRIKKDLIAEGIINN</sequence>
<feature type="chain" id="PRO_5046989392" description="DUF4136 domain-containing protein" evidence="1">
    <location>
        <begin position="26"/>
        <end position="195"/>
    </location>
</feature>
<evidence type="ECO:0000256" key="1">
    <source>
        <dbReference type="SAM" id="SignalP"/>
    </source>
</evidence>
<reference evidence="3" key="1">
    <citation type="journal article" date="2019" name="Int. J. Syst. Evol. Microbiol.">
        <title>The Global Catalogue of Microorganisms (GCM) 10K type strain sequencing project: providing services to taxonomists for standard genome sequencing and annotation.</title>
        <authorList>
            <consortium name="The Broad Institute Genomics Platform"/>
            <consortium name="The Broad Institute Genome Sequencing Center for Infectious Disease"/>
            <person name="Wu L."/>
            <person name="Ma J."/>
        </authorList>
    </citation>
    <scope>NUCLEOTIDE SEQUENCE [LARGE SCALE GENOMIC DNA]</scope>
    <source>
        <strain evidence="3">CGMCC 4.7466</strain>
    </source>
</reference>
<name>A0ABV9T7S5_9BACT</name>
<evidence type="ECO:0000313" key="2">
    <source>
        <dbReference type="EMBL" id="MFC4874792.1"/>
    </source>
</evidence>
<gene>
    <name evidence="2" type="ORF">ACFPFU_24015</name>
</gene>
<evidence type="ECO:0000313" key="3">
    <source>
        <dbReference type="Proteomes" id="UP001595818"/>
    </source>
</evidence>
<dbReference type="Proteomes" id="UP001595818">
    <property type="component" value="Unassembled WGS sequence"/>
</dbReference>
<keyword evidence="1" id="KW-0732">Signal</keyword>
<dbReference type="EMBL" id="JBHSJJ010000022">
    <property type="protein sequence ID" value="MFC4874792.1"/>
    <property type="molecule type" value="Genomic_DNA"/>
</dbReference>
<organism evidence="2 3">
    <name type="scientific">Negadavirga shengliensis</name>
    <dbReference type="NCBI Taxonomy" id="1389218"/>
    <lineage>
        <taxon>Bacteria</taxon>
        <taxon>Pseudomonadati</taxon>
        <taxon>Bacteroidota</taxon>
        <taxon>Cytophagia</taxon>
        <taxon>Cytophagales</taxon>
        <taxon>Cyclobacteriaceae</taxon>
        <taxon>Negadavirga</taxon>
    </lineage>
</organism>
<evidence type="ECO:0008006" key="4">
    <source>
        <dbReference type="Google" id="ProtNLM"/>
    </source>
</evidence>
<keyword evidence="3" id="KW-1185">Reference proteome</keyword>
<protein>
    <recommendedName>
        <fullName evidence="4">DUF4136 domain-containing protein</fullName>
    </recommendedName>
</protein>
<comment type="caution">
    <text evidence="2">The sequence shown here is derived from an EMBL/GenBank/DDBJ whole genome shotgun (WGS) entry which is preliminary data.</text>
</comment>